<organism evidence="1 2">
    <name type="scientific">Paraburkholderia agricolaris</name>
    <dbReference type="NCBI Taxonomy" id="2152888"/>
    <lineage>
        <taxon>Bacteria</taxon>
        <taxon>Pseudomonadati</taxon>
        <taxon>Pseudomonadota</taxon>
        <taxon>Betaproteobacteria</taxon>
        <taxon>Burkholderiales</taxon>
        <taxon>Burkholderiaceae</taxon>
        <taxon>Paraburkholderia</taxon>
    </lineage>
</organism>
<reference evidence="1 2" key="1">
    <citation type="journal article" date="2024" name="Chem. Sci.">
        <title>Discovery of megapolipeptins by genome mining of a Burkholderiales bacteria collection.</title>
        <authorList>
            <person name="Paulo B.S."/>
            <person name="Recchia M.J.J."/>
            <person name="Lee S."/>
            <person name="Fergusson C.H."/>
            <person name="Romanowski S.B."/>
            <person name="Hernandez A."/>
            <person name="Krull N."/>
            <person name="Liu D.Y."/>
            <person name="Cavanagh H."/>
            <person name="Bos A."/>
            <person name="Gray C.A."/>
            <person name="Murphy B.T."/>
            <person name="Linington R.G."/>
            <person name="Eustaquio A.S."/>
        </authorList>
    </citation>
    <scope>NUCLEOTIDE SEQUENCE [LARGE SCALE GENOMIC DNA]</scope>
    <source>
        <strain evidence="1 2">RL16-012-BIC-B</strain>
    </source>
</reference>
<evidence type="ECO:0000313" key="2">
    <source>
        <dbReference type="Proteomes" id="UP001629249"/>
    </source>
</evidence>
<dbReference type="EMBL" id="JAQQFN010000014">
    <property type="protein sequence ID" value="MFL9885223.1"/>
    <property type="molecule type" value="Genomic_DNA"/>
</dbReference>
<evidence type="ECO:0008006" key="3">
    <source>
        <dbReference type="Google" id="ProtNLM"/>
    </source>
</evidence>
<dbReference type="RefSeq" id="WP_408329178.1">
    <property type="nucleotide sequence ID" value="NZ_JAQQFH010000008.1"/>
</dbReference>
<accession>A0ABW8ZSE6</accession>
<comment type="caution">
    <text evidence="1">The sequence shown here is derived from an EMBL/GenBank/DDBJ whole genome shotgun (WGS) entry which is preliminary data.</text>
</comment>
<name>A0ABW8ZSE6_9BURK</name>
<dbReference type="PROSITE" id="PS51257">
    <property type="entry name" value="PROKAR_LIPOPROTEIN"/>
    <property type="match status" value="1"/>
</dbReference>
<keyword evidence="2" id="KW-1185">Reference proteome</keyword>
<gene>
    <name evidence="1" type="ORF">PQR66_19425</name>
</gene>
<sequence length="153" mass="16805">MRVLSIAFAALALAGCSRVHEVEAPANPLAFNYQMCDSGCSNCATQPQSATLRAQPNGTGSLVLKDVEAIGGADLFALEQCHFYSNDDWHCVVKPDLNMSTSLPNLFGHAWFKREIGFKDGEYYVKNADAMPSIAQRLDPEMIQFEACLTRLQ</sequence>
<evidence type="ECO:0000313" key="1">
    <source>
        <dbReference type="EMBL" id="MFL9885223.1"/>
    </source>
</evidence>
<proteinExistence type="predicted"/>
<protein>
    <recommendedName>
        <fullName evidence="3">Copper chaperone NosL</fullName>
    </recommendedName>
</protein>
<dbReference type="Proteomes" id="UP001629249">
    <property type="component" value="Unassembled WGS sequence"/>
</dbReference>